<proteinExistence type="predicted"/>
<dbReference type="Pfam" id="PF20167">
    <property type="entry name" value="Transposase_32"/>
    <property type="match status" value="1"/>
</dbReference>
<dbReference type="InterPro" id="IPR046796">
    <property type="entry name" value="Transposase_32_dom"/>
</dbReference>
<evidence type="ECO:0000313" key="3">
    <source>
        <dbReference type="Proteomes" id="UP000321947"/>
    </source>
</evidence>
<organism evidence="2 3">
    <name type="scientific">Cucumis melo var. makuwa</name>
    <name type="common">Oriental melon</name>
    <dbReference type="NCBI Taxonomy" id="1194695"/>
    <lineage>
        <taxon>Eukaryota</taxon>
        <taxon>Viridiplantae</taxon>
        <taxon>Streptophyta</taxon>
        <taxon>Embryophyta</taxon>
        <taxon>Tracheophyta</taxon>
        <taxon>Spermatophyta</taxon>
        <taxon>Magnoliopsida</taxon>
        <taxon>eudicotyledons</taxon>
        <taxon>Gunneridae</taxon>
        <taxon>Pentapetalae</taxon>
        <taxon>rosids</taxon>
        <taxon>fabids</taxon>
        <taxon>Cucurbitales</taxon>
        <taxon>Cucurbitaceae</taxon>
        <taxon>Benincaseae</taxon>
        <taxon>Cucumis</taxon>
    </lineage>
</organism>
<gene>
    <name evidence="2" type="ORF">E5676_scaffold411G00870</name>
</gene>
<comment type="caution">
    <text evidence="2">The sequence shown here is derived from an EMBL/GenBank/DDBJ whole genome shotgun (WGS) entry which is preliminary data.</text>
</comment>
<reference evidence="2 3" key="1">
    <citation type="submission" date="2019-08" db="EMBL/GenBank/DDBJ databases">
        <title>Draft genome sequences of two oriental melons (Cucumis melo L. var makuwa).</title>
        <authorList>
            <person name="Kwon S.-Y."/>
        </authorList>
    </citation>
    <scope>NUCLEOTIDE SEQUENCE [LARGE SCALE GENOMIC DNA]</scope>
    <source>
        <strain evidence="3">cv. Chang Bougi</strain>
        <tissue evidence="2">Leaf</tissue>
    </source>
</reference>
<dbReference type="EMBL" id="SSTD01007927">
    <property type="protein sequence ID" value="TYK18155.1"/>
    <property type="molecule type" value="Genomic_DNA"/>
</dbReference>
<evidence type="ECO:0000259" key="1">
    <source>
        <dbReference type="Pfam" id="PF20167"/>
    </source>
</evidence>
<dbReference type="Proteomes" id="UP000321947">
    <property type="component" value="Unassembled WGS sequence"/>
</dbReference>
<protein>
    <recommendedName>
        <fullName evidence="1">Putative plant transposon protein domain-containing protein</fullName>
    </recommendedName>
</protein>
<name>A0A5D3D2X7_CUCMM</name>
<evidence type="ECO:0000313" key="2">
    <source>
        <dbReference type="EMBL" id="TYK18155.1"/>
    </source>
</evidence>
<dbReference type="AlphaFoldDB" id="A0A5D3D2X7"/>
<accession>A0A5D3D2X7</accession>
<feature type="domain" description="Putative plant transposon protein" evidence="1">
    <location>
        <begin position="13"/>
        <end position="182"/>
    </location>
</feature>
<sequence length="250" mass="27421">MSIMNLYERASSSKTISNVGPFYPQLIREFIVNLPDEFNDPSSPNYQTVHIRGFKFVISPAVINGFLGNVVDIDCSSSSPSTDVLASVLSGGTLSAWHVNGIPAVSLSIKYAILHKIGIANWFPSSHASSVSAALGTFLYQICNDNKVDTDAFMYNQLLRHVGSFGIKIPIALPRFFSSLLLHLNGAMTTASDSPGPDPETLSLSYRRLQGSHVPDIDHDVHPSRSLHIFDTSDWDEFAEVFFVDRELAS</sequence>